<reference evidence="4 5" key="1">
    <citation type="submission" date="2012-02" db="EMBL/GenBank/DDBJ databases">
        <title>Shotgun genome sequence of Phaeospirillum photometricum DSM 122.</title>
        <authorList>
            <person name="Duquesne K."/>
            <person name="Sturgis J."/>
        </authorList>
    </citation>
    <scope>NUCLEOTIDE SEQUENCE [LARGE SCALE GENOMIC DNA]</scope>
    <source>
        <strain evidence="5">DSM122</strain>
    </source>
</reference>
<evidence type="ECO:0000313" key="5">
    <source>
        <dbReference type="Proteomes" id="UP000033220"/>
    </source>
</evidence>
<dbReference type="InterPro" id="IPR000160">
    <property type="entry name" value="GGDEF_dom"/>
</dbReference>
<evidence type="ECO:0000259" key="2">
    <source>
        <dbReference type="PROSITE" id="PS50113"/>
    </source>
</evidence>
<evidence type="ECO:0000259" key="3">
    <source>
        <dbReference type="PROSITE" id="PS50887"/>
    </source>
</evidence>
<dbReference type="FunFam" id="3.30.70.270:FF:000001">
    <property type="entry name" value="Diguanylate cyclase domain protein"/>
    <property type="match status" value="1"/>
</dbReference>
<feature type="domain" description="PAC" evidence="2">
    <location>
        <begin position="100"/>
        <end position="151"/>
    </location>
</feature>
<dbReference type="RefSeq" id="WP_014415700.1">
    <property type="nucleotide sequence ID" value="NC_017059.1"/>
</dbReference>
<dbReference type="NCBIfam" id="TIGR00254">
    <property type="entry name" value="GGDEF"/>
    <property type="match status" value="1"/>
</dbReference>
<dbReference type="InterPro" id="IPR035965">
    <property type="entry name" value="PAS-like_dom_sf"/>
</dbReference>
<dbReference type="Pfam" id="PF13426">
    <property type="entry name" value="PAS_9"/>
    <property type="match status" value="1"/>
</dbReference>
<dbReference type="InterPro" id="IPR052155">
    <property type="entry name" value="Biofilm_reg_signaling"/>
</dbReference>
<dbReference type="PANTHER" id="PTHR44757">
    <property type="entry name" value="DIGUANYLATE CYCLASE DGCP"/>
    <property type="match status" value="1"/>
</dbReference>
<dbReference type="Pfam" id="PF08448">
    <property type="entry name" value="PAS_4"/>
    <property type="match status" value="1"/>
</dbReference>
<feature type="domain" description="GGDEF" evidence="3">
    <location>
        <begin position="304"/>
        <end position="438"/>
    </location>
</feature>
<dbReference type="SMART" id="SM00091">
    <property type="entry name" value="PAS"/>
    <property type="match status" value="2"/>
</dbReference>
<dbReference type="Pfam" id="PF00990">
    <property type="entry name" value="GGDEF"/>
    <property type="match status" value="1"/>
</dbReference>
<dbReference type="InterPro" id="IPR000014">
    <property type="entry name" value="PAS"/>
</dbReference>
<dbReference type="NCBIfam" id="TIGR00229">
    <property type="entry name" value="sensory_box"/>
    <property type="match status" value="1"/>
</dbReference>
<dbReference type="eggNOG" id="COG2199">
    <property type="taxonomic scope" value="Bacteria"/>
</dbReference>
<dbReference type="InterPro" id="IPR000700">
    <property type="entry name" value="PAS-assoc_C"/>
</dbReference>
<dbReference type="InterPro" id="IPR043128">
    <property type="entry name" value="Rev_trsase/Diguanyl_cyclase"/>
</dbReference>
<dbReference type="PANTHER" id="PTHR44757:SF2">
    <property type="entry name" value="BIOFILM ARCHITECTURE MAINTENANCE PROTEIN MBAA"/>
    <property type="match status" value="1"/>
</dbReference>
<dbReference type="CDD" id="cd00130">
    <property type="entry name" value="PAS"/>
    <property type="match status" value="2"/>
</dbReference>
<feature type="domain" description="PAS" evidence="1">
    <location>
        <begin position="148"/>
        <end position="218"/>
    </location>
</feature>
<dbReference type="PATRIC" id="fig|1150469.3.peg.2774"/>
<dbReference type="PROSITE" id="PS50112">
    <property type="entry name" value="PAS"/>
    <property type="match status" value="1"/>
</dbReference>
<evidence type="ECO:0000259" key="1">
    <source>
        <dbReference type="PROSITE" id="PS50112"/>
    </source>
</evidence>
<organism evidence="4 5">
    <name type="scientific">Pararhodospirillum photometricum DSM 122</name>
    <dbReference type="NCBI Taxonomy" id="1150469"/>
    <lineage>
        <taxon>Bacteria</taxon>
        <taxon>Pseudomonadati</taxon>
        <taxon>Pseudomonadota</taxon>
        <taxon>Alphaproteobacteria</taxon>
        <taxon>Rhodospirillales</taxon>
        <taxon>Rhodospirillaceae</taxon>
        <taxon>Pararhodospirillum</taxon>
    </lineage>
</organism>
<dbReference type="PROSITE" id="PS50113">
    <property type="entry name" value="PAC"/>
    <property type="match status" value="1"/>
</dbReference>
<accession>H6SM54</accession>
<keyword evidence="5" id="KW-1185">Reference proteome</keyword>
<proteinExistence type="predicted"/>
<dbReference type="SUPFAM" id="SSF55785">
    <property type="entry name" value="PYP-like sensor domain (PAS domain)"/>
    <property type="match status" value="2"/>
</dbReference>
<dbReference type="KEGG" id="rpm:RSPPHO_02443"/>
<gene>
    <name evidence="4" type="ORF">RSPPHO_02443</name>
</gene>
<dbReference type="Gene3D" id="3.30.70.270">
    <property type="match status" value="1"/>
</dbReference>
<dbReference type="STRING" id="1150469.RSPPHO_02443"/>
<dbReference type="CDD" id="cd01949">
    <property type="entry name" value="GGDEF"/>
    <property type="match status" value="1"/>
</dbReference>
<dbReference type="GO" id="GO:0003824">
    <property type="term" value="F:catalytic activity"/>
    <property type="evidence" value="ECO:0007669"/>
    <property type="project" value="UniProtKB-ARBA"/>
</dbReference>
<dbReference type="InterPro" id="IPR013656">
    <property type="entry name" value="PAS_4"/>
</dbReference>
<dbReference type="InterPro" id="IPR001610">
    <property type="entry name" value="PAC"/>
</dbReference>
<dbReference type="SMART" id="SM00086">
    <property type="entry name" value="PAC"/>
    <property type="match status" value="2"/>
</dbReference>
<dbReference type="SMART" id="SM00267">
    <property type="entry name" value="GGDEF"/>
    <property type="match status" value="1"/>
</dbReference>
<sequence>MRAGMEQGTPDRKGFLAGWKARRAPRSSDSGALVAALNKAVFDAVADGIVSLDREGRVTFLNRAAQTLGQCRERDSLGRRGEEVFPFMAALPTLDTIPRERFEVVLCGCDGEIIPLEIVAAPIIEARQVTGTVVVFRDIRERRHAEESRRLAAAVVEWSPQAIVVADLGGMIIIVNPAFSRLSGFASEDIVGKPVSVLRSDHHDAAFHAALRQTLDRDGLWCGEVWNRHKDGTPYAVWLSITRVSAEAGGGFLVGFYFDITERKRHEARILQEANHDALTGLPNRRMVEEGLEIALAQARRGGHRVAVLLIDLDGFKAVNDTHGHDAGDVLLCEMARRMAATLRVGDMVARLGGDEFLVLLAPLGDDAENGARRVARHLVEQIARPVLHEDISLRVSASIGIAIGDGTCEGGPLIKQADQAMYVVKRSGKHGFHFYEANKDDKEEA</sequence>
<dbReference type="PROSITE" id="PS50887">
    <property type="entry name" value="GGDEF"/>
    <property type="match status" value="1"/>
</dbReference>
<evidence type="ECO:0000313" key="4">
    <source>
        <dbReference type="EMBL" id="CCG09069.1"/>
    </source>
</evidence>
<dbReference type="HOGENOM" id="CLU_000445_11_4_5"/>
<dbReference type="AlphaFoldDB" id="H6SM54"/>
<protein>
    <submittedName>
        <fullName evidence="4">FOG: PAS/PAC domain</fullName>
    </submittedName>
</protein>
<name>H6SM54_PARPM</name>
<dbReference type="SUPFAM" id="SSF55073">
    <property type="entry name" value="Nucleotide cyclase"/>
    <property type="match status" value="1"/>
</dbReference>
<dbReference type="EMBL" id="HE663493">
    <property type="protein sequence ID" value="CCG09069.1"/>
    <property type="molecule type" value="Genomic_DNA"/>
</dbReference>
<dbReference type="InterPro" id="IPR029787">
    <property type="entry name" value="Nucleotide_cyclase"/>
</dbReference>
<dbReference type="Proteomes" id="UP000033220">
    <property type="component" value="Chromosome DSM 122"/>
</dbReference>
<dbReference type="Gene3D" id="3.30.450.20">
    <property type="entry name" value="PAS domain"/>
    <property type="match status" value="2"/>
</dbReference>